<dbReference type="InterPro" id="IPR050595">
    <property type="entry name" value="Bact_response_regulator"/>
</dbReference>
<evidence type="ECO:0000256" key="1">
    <source>
        <dbReference type="ARBA" id="ARBA00022553"/>
    </source>
</evidence>
<proteinExistence type="predicted"/>
<reference evidence="4 5" key="2">
    <citation type="journal article" date="2011" name="J. Bacteriol.">
        <title>Genomes of three methylotrophs from a single niche uncover genetic and metabolic divergence of Methylophilaceae.</title>
        <authorList>
            <person name="Lapidus A."/>
            <person name="Clum A."/>
            <person name="Labutti K."/>
            <person name="Kaluzhnaya M.G."/>
            <person name="Lim S."/>
            <person name="Beck D.A."/>
            <person name="Glavina Del Rio T."/>
            <person name="Nolan M."/>
            <person name="Mavromatis K."/>
            <person name="Huntemann M."/>
            <person name="Lucas S."/>
            <person name="Lidstrom M.E."/>
            <person name="Ivanova N."/>
            <person name="Chistoserdova L."/>
        </authorList>
    </citation>
    <scope>NUCLEOTIDE SEQUENCE [LARGE SCALE GENOMIC DNA]</scope>
    <source>
        <strain evidence="4 5">301</strain>
    </source>
</reference>
<keyword evidence="1 2" id="KW-0597">Phosphoprotein</keyword>
<protein>
    <submittedName>
        <fullName evidence="4">Response regulator receiver protein</fullName>
    </submittedName>
</protein>
<dbReference type="OrthoDB" id="9179585at2"/>
<evidence type="ECO:0000313" key="5">
    <source>
        <dbReference type="Proteomes" id="UP000000383"/>
    </source>
</evidence>
<sequence length="126" mass="13990">MFKVLLVEDNVDFRHSLNKSLMLCFPAMVIAESADGKDAMVKIDYFKPDLVFMDIKLPDENGLNLTKNIKAEHSDIAVIVMTANDAPEYYRAAYQAGATYFIDKGSVSMEKIPAIVEAILGSKVCH</sequence>
<dbReference type="EMBL" id="CP002056">
    <property type="protein sequence ID" value="ADI28865.1"/>
    <property type="molecule type" value="Genomic_DNA"/>
</dbReference>
<name>D7DMF4_METV0</name>
<dbReference type="Pfam" id="PF00072">
    <property type="entry name" value="Response_reg"/>
    <property type="match status" value="1"/>
</dbReference>
<dbReference type="PROSITE" id="PS50110">
    <property type="entry name" value="RESPONSE_REGULATORY"/>
    <property type="match status" value="1"/>
</dbReference>
<evidence type="ECO:0000313" key="4">
    <source>
        <dbReference type="EMBL" id="ADI28865.1"/>
    </source>
</evidence>
<dbReference type="SUPFAM" id="SSF52172">
    <property type="entry name" value="CheY-like"/>
    <property type="match status" value="1"/>
</dbReference>
<dbReference type="GO" id="GO:0000160">
    <property type="term" value="P:phosphorelay signal transduction system"/>
    <property type="evidence" value="ECO:0007669"/>
    <property type="project" value="InterPro"/>
</dbReference>
<dbReference type="HOGENOM" id="CLU_000445_69_15_4"/>
<dbReference type="InterPro" id="IPR001789">
    <property type="entry name" value="Sig_transdc_resp-reg_receiver"/>
</dbReference>
<feature type="modified residue" description="4-aspartylphosphate" evidence="2">
    <location>
        <position position="54"/>
    </location>
</feature>
<dbReference type="KEGG" id="meh:M301_0481"/>
<dbReference type="SMART" id="SM00448">
    <property type="entry name" value="REC"/>
    <property type="match status" value="1"/>
</dbReference>
<dbReference type="RefSeq" id="WP_013147181.1">
    <property type="nucleotide sequence ID" value="NC_014207.1"/>
</dbReference>
<keyword evidence="5" id="KW-1185">Reference proteome</keyword>
<dbReference type="Proteomes" id="UP000000383">
    <property type="component" value="Chromosome"/>
</dbReference>
<accession>D7DMF4</accession>
<dbReference type="PANTHER" id="PTHR44591">
    <property type="entry name" value="STRESS RESPONSE REGULATOR PROTEIN 1"/>
    <property type="match status" value="1"/>
</dbReference>
<dbReference type="CDD" id="cd17535">
    <property type="entry name" value="REC_NarL-like"/>
    <property type="match status" value="1"/>
</dbReference>
<dbReference type="InterPro" id="IPR058245">
    <property type="entry name" value="NreC/VraR/RcsB-like_REC"/>
</dbReference>
<dbReference type="AlphaFoldDB" id="D7DMF4"/>
<evidence type="ECO:0000256" key="2">
    <source>
        <dbReference type="PROSITE-ProRule" id="PRU00169"/>
    </source>
</evidence>
<reference evidence="5" key="1">
    <citation type="submission" date="2010-05" db="EMBL/GenBank/DDBJ databases">
        <title>Complete sequence of Methylotenera sp. 301.</title>
        <authorList>
            <person name="Lucas S."/>
            <person name="Copeland A."/>
            <person name="Lapidus A."/>
            <person name="Cheng J.-F."/>
            <person name="Bruce D."/>
            <person name="Goodwin L."/>
            <person name="Pitluck S."/>
            <person name="Clum A."/>
            <person name="Land M."/>
            <person name="Hauser L."/>
            <person name="Kyrpides N."/>
            <person name="Ivanova N."/>
            <person name="Chistoservova L."/>
            <person name="Kalyuzhnaya M."/>
            <person name="Woyke T."/>
        </authorList>
    </citation>
    <scope>NUCLEOTIDE SEQUENCE [LARGE SCALE GENOMIC DNA]</scope>
    <source>
        <strain evidence="5">301</strain>
    </source>
</reference>
<dbReference type="PANTHER" id="PTHR44591:SF3">
    <property type="entry name" value="RESPONSE REGULATORY DOMAIN-CONTAINING PROTEIN"/>
    <property type="match status" value="1"/>
</dbReference>
<gene>
    <name evidence="4" type="ordered locus">M301_0481</name>
</gene>
<feature type="domain" description="Response regulatory" evidence="3">
    <location>
        <begin position="3"/>
        <end position="119"/>
    </location>
</feature>
<dbReference type="InterPro" id="IPR011006">
    <property type="entry name" value="CheY-like_superfamily"/>
</dbReference>
<evidence type="ECO:0000259" key="3">
    <source>
        <dbReference type="PROSITE" id="PS50110"/>
    </source>
</evidence>
<dbReference type="STRING" id="666681.M301_0481"/>
<organism evidence="4 5">
    <name type="scientific">Methylotenera versatilis (strain 301)</name>
    <dbReference type="NCBI Taxonomy" id="666681"/>
    <lineage>
        <taxon>Bacteria</taxon>
        <taxon>Pseudomonadati</taxon>
        <taxon>Pseudomonadota</taxon>
        <taxon>Betaproteobacteria</taxon>
        <taxon>Nitrosomonadales</taxon>
        <taxon>Methylophilaceae</taxon>
        <taxon>Methylotenera</taxon>
    </lineage>
</organism>
<dbReference type="Gene3D" id="3.40.50.2300">
    <property type="match status" value="1"/>
</dbReference>
<dbReference type="eggNOG" id="COG2197">
    <property type="taxonomic scope" value="Bacteria"/>
</dbReference>